<proteinExistence type="predicted"/>
<sequence length="100" mass="11792">MLGKLYHFTFLQILLYESIFLRFTCNVHMQNLTCSLCAYHTLTCILYTYHAATCPICTLHMHTCYFSVGSTVNSLLLKYLYYHFVSCYQSLLLHQSKRLM</sequence>
<reference evidence="1" key="1">
    <citation type="submission" date="2015-07" db="EMBL/GenBank/DDBJ databases">
        <title>MeaNS - Measles Nucleotide Surveillance Program.</title>
        <authorList>
            <person name="Tran T."/>
            <person name="Druce J."/>
        </authorList>
    </citation>
    <scope>NUCLEOTIDE SEQUENCE</scope>
    <source>
        <strain evidence="1">UCB-OBI-ISO-001</strain>
        <tissue evidence="1">Gonad</tissue>
    </source>
</reference>
<dbReference type="AlphaFoldDB" id="A0A0L8GSA5"/>
<protein>
    <submittedName>
        <fullName evidence="1">Uncharacterized protein</fullName>
    </submittedName>
</protein>
<accession>A0A0L8GSA5</accession>
<gene>
    <name evidence="1" type="ORF">OCBIM_22029033mg</name>
</gene>
<name>A0A0L8GSA5_OCTBM</name>
<organism evidence="1">
    <name type="scientific">Octopus bimaculoides</name>
    <name type="common">California two-spotted octopus</name>
    <dbReference type="NCBI Taxonomy" id="37653"/>
    <lineage>
        <taxon>Eukaryota</taxon>
        <taxon>Metazoa</taxon>
        <taxon>Spiralia</taxon>
        <taxon>Lophotrochozoa</taxon>
        <taxon>Mollusca</taxon>
        <taxon>Cephalopoda</taxon>
        <taxon>Coleoidea</taxon>
        <taxon>Octopodiformes</taxon>
        <taxon>Octopoda</taxon>
        <taxon>Incirrata</taxon>
        <taxon>Octopodidae</taxon>
        <taxon>Octopus</taxon>
    </lineage>
</organism>
<evidence type="ECO:0000313" key="1">
    <source>
        <dbReference type="EMBL" id="KOF79767.1"/>
    </source>
</evidence>
<dbReference type="EMBL" id="KQ420630">
    <property type="protein sequence ID" value="KOF79767.1"/>
    <property type="molecule type" value="Genomic_DNA"/>
</dbReference>